<keyword evidence="2" id="KW-1185">Reference proteome</keyword>
<dbReference type="InterPro" id="IPR027417">
    <property type="entry name" value="P-loop_NTPase"/>
</dbReference>
<dbReference type="AlphaFoldDB" id="A0A086SXF3"/>
<dbReference type="SUPFAM" id="SSF52540">
    <property type="entry name" value="P-loop containing nucleoside triphosphate hydrolases"/>
    <property type="match status" value="1"/>
</dbReference>
<dbReference type="HOGENOM" id="CLU_2454175_0_0_1"/>
<dbReference type="OrthoDB" id="626167at2759"/>
<evidence type="ECO:0000313" key="1">
    <source>
        <dbReference type="EMBL" id="KFH41785.1"/>
    </source>
</evidence>
<reference evidence="2" key="1">
    <citation type="journal article" date="2014" name="Genome Announc.">
        <title>Genome sequence and annotation of Acremonium chrysogenum, producer of the beta-lactam antibiotic cephalosporin C.</title>
        <authorList>
            <person name="Terfehr D."/>
            <person name="Dahlmann T.A."/>
            <person name="Specht T."/>
            <person name="Zadra I."/>
            <person name="Kuernsteiner H."/>
            <person name="Kueck U."/>
        </authorList>
    </citation>
    <scope>NUCLEOTIDE SEQUENCE [LARGE SCALE GENOMIC DNA]</scope>
    <source>
        <strain evidence="2">ATCC 11550 / CBS 779.69 / DSM 880 / IAM 14645 / JCM 23072 / IMI 49137</strain>
    </source>
</reference>
<proteinExistence type="predicted"/>
<protein>
    <recommendedName>
        <fullName evidence="3">NB-ARC domain-containing protein</fullName>
    </recommendedName>
</protein>
<dbReference type="Gene3D" id="3.40.50.300">
    <property type="entry name" value="P-loop containing nucleotide triphosphate hydrolases"/>
    <property type="match status" value="1"/>
</dbReference>
<name>A0A086SXF3_HAPC1</name>
<sequence length="89" mass="9510">MCIMVLPVILRVASQDKLLTNDLFAKAAVSGLGGVGKTQLALELLYRLKGKHGNYTAIWVQARDGPYTFASQHGAFGGYVQEAGADNRG</sequence>
<dbReference type="Proteomes" id="UP000029964">
    <property type="component" value="Unassembled WGS sequence"/>
</dbReference>
<evidence type="ECO:0008006" key="3">
    <source>
        <dbReference type="Google" id="ProtNLM"/>
    </source>
</evidence>
<accession>A0A086SXF3</accession>
<gene>
    <name evidence="1" type="ORF">ACRE_074880</name>
</gene>
<organism evidence="1 2">
    <name type="scientific">Hapsidospora chrysogenum (strain ATCC 11550 / CBS 779.69 / DSM 880 / IAM 14645 / JCM 23072 / IMI 49137)</name>
    <name type="common">Acremonium chrysogenum</name>
    <dbReference type="NCBI Taxonomy" id="857340"/>
    <lineage>
        <taxon>Eukaryota</taxon>
        <taxon>Fungi</taxon>
        <taxon>Dikarya</taxon>
        <taxon>Ascomycota</taxon>
        <taxon>Pezizomycotina</taxon>
        <taxon>Sordariomycetes</taxon>
        <taxon>Hypocreomycetidae</taxon>
        <taxon>Hypocreales</taxon>
        <taxon>Bionectriaceae</taxon>
        <taxon>Hapsidospora</taxon>
    </lineage>
</organism>
<evidence type="ECO:0000313" key="2">
    <source>
        <dbReference type="Proteomes" id="UP000029964"/>
    </source>
</evidence>
<dbReference type="EMBL" id="JPKY01000114">
    <property type="protein sequence ID" value="KFH41785.1"/>
    <property type="molecule type" value="Genomic_DNA"/>
</dbReference>
<comment type="caution">
    <text evidence="1">The sequence shown here is derived from an EMBL/GenBank/DDBJ whole genome shotgun (WGS) entry which is preliminary data.</text>
</comment>